<dbReference type="EMBL" id="CAJPIZ010004542">
    <property type="protein sequence ID" value="CAG2107650.1"/>
    <property type="molecule type" value="Genomic_DNA"/>
</dbReference>
<gene>
    <name evidence="7" type="ORF">OSB1V03_LOCUS7650</name>
</gene>
<feature type="transmembrane region" description="Helical" evidence="5">
    <location>
        <begin position="464"/>
        <end position="497"/>
    </location>
</feature>
<dbReference type="Proteomes" id="UP000759131">
    <property type="component" value="Unassembled WGS sequence"/>
</dbReference>
<dbReference type="InterPro" id="IPR001902">
    <property type="entry name" value="SLC26A/SulP_fam"/>
</dbReference>
<evidence type="ECO:0000313" key="7">
    <source>
        <dbReference type="EMBL" id="CAD7627220.1"/>
    </source>
</evidence>
<dbReference type="Pfam" id="PF01740">
    <property type="entry name" value="STAS"/>
    <property type="match status" value="1"/>
</dbReference>
<dbReference type="InterPro" id="IPR036513">
    <property type="entry name" value="STAS_dom_sf"/>
</dbReference>
<dbReference type="CDD" id="cd07042">
    <property type="entry name" value="STAS_SulP_like_sulfate_transporter"/>
    <property type="match status" value="1"/>
</dbReference>
<feature type="transmembrane region" description="Helical" evidence="5">
    <location>
        <begin position="143"/>
        <end position="167"/>
    </location>
</feature>
<keyword evidence="4 5" id="KW-0472">Membrane</keyword>
<comment type="subcellular location">
    <subcellularLocation>
        <location evidence="1">Membrane</location>
        <topology evidence="1">Multi-pass membrane protein</topology>
    </subcellularLocation>
</comment>
<evidence type="ECO:0000256" key="2">
    <source>
        <dbReference type="ARBA" id="ARBA00022692"/>
    </source>
</evidence>
<dbReference type="Pfam" id="PF00916">
    <property type="entry name" value="Sulfate_transp"/>
    <property type="match status" value="2"/>
</dbReference>
<dbReference type="PROSITE" id="PS50801">
    <property type="entry name" value="STAS"/>
    <property type="match status" value="1"/>
</dbReference>
<protein>
    <recommendedName>
        <fullName evidence="6">STAS domain-containing protein</fullName>
    </recommendedName>
</protein>
<evidence type="ECO:0000256" key="4">
    <source>
        <dbReference type="ARBA" id="ARBA00023136"/>
    </source>
</evidence>
<dbReference type="GO" id="GO:0055085">
    <property type="term" value="P:transmembrane transport"/>
    <property type="evidence" value="ECO:0007669"/>
    <property type="project" value="InterPro"/>
</dbReference>
<keyword evidence="8" id="KW-1185">Reference proteome</keyword>
<feature type="transmembrane region" description="Helical" evidence="5">
    <location>
        <begin position="248"/>
        <end position="270"/>
    </location>
</feature>
<feature type="transmembrane region" description="Helical" evidence="5">
    <location>
        <begin position="408"/>
        <end position="426"/>
    </location>
</feature>
<keyword evidence="3 5" id="KW-1133">Transmembrane helix</keyword>
<name>A0A7R9KPZ2_9ACAR</name>
<evidence type="ECO:0000259" key="6">
    <source>
        <dbReference type="PROSITE" id="PS50801"/>
    </source>
</evidence>
<feature type="transmembrane region" description="Helical" evidence="5">
    <location>
        <begin position="213"/>
        <end position="236"/>
    </location>
</feature>
<dbReference type="Gene3D" id="3.30.750.24">
    <property type="entry name" value="STAS domain"/>
    <property type="match status" value="1"/>
</dbReference>
<organism evidence="7">
    <name type="scientific">Medioppia subpectinata</name>
    <dbReference type="NCBI Taxonomy" id="1979941"/>
    <lineage>
        <taxon>Eukaryota</taxon>
        <taxon>Metazoa</taxon>
        <taxon>Ecdysozoa</taxon>
        <taxon>Arthropoda</taxon>
        <taxon>Chelicerata</taxon>
        <taxon>Arachnida</taxon>
        <taxon>Acari</taxon>
        <taxon>Acariformes</taxon>
        <taxon>Sarcoptiformes</taxon>
        <taxon>Oribatida</taxon>
        <taxon>Brachypylina</taxon>
        <taxon>Oppioidea</taxon>
        <taxon>Oppiidae</taxon>
        <taxon>Medioppia</taxon>
    </lineage>
</organism>
<dbReference type="OrthoDB" id="288203at2759"/>
<keyword evidence="2 5" id="KW-0812">Transmembrane</keyword>
<proteinExistence type="predicted"/>
<feature type="transmembrane region" description="Helical" evidence="5">
    <location>
        <begin position="93"/>
        <end position="112"/>
    </location>
</feature>
<sequence>YTAPHGDRNPSIAAIVRTVTKQHSRISLPDPSKRIEINRDVLSWIDLRDKYGAQMPGNSGNDDSAGGDGSDNNSNNVYHTIKSKAGHCISRSWTRRSFLATLVIILPAIQWVRNYSFRNHLAYDLMAGLTLSMVQIPEAMANGYLAGLGAEHGLYVAFFPVLVYVLMGTSHHTAIGTFSITSVMISDVVLRVKEGIYELDVNTGNHTLVGQEFTALEIVTSLCLLCGLIQLLLACLNLGALSLLLSDTIASAFATAAAVQVVTAYFPTLFDVDLPRMRFSVFRLFKEWIEFFSNLYQVNLITAGISLACILFLLLVQQVLQPYLRRKFKIKIPVPSDIIILLPEQLIPNQIVSPAPVGRQDKINPNQELLAMSVANVFGSFFSCYPSSSSLTRSSVLHRSGAKTQMATLFAAVILLLVILFMKPLIYHLPKCVLSAIILMALKSMFVQTVYVRKVFKYSVMEGITWIITFVSVIICDVDMGLLIAIMFNMLVIMIRLSRPSSGVMGRLSNTELYVNVKHYADALVIRGIKIFHFSCPLIFLNRHAFKEQLYKKLFNISSNDIHVYSSDDMRAKSHINTVIIDCSAIYHMDSAGTDTLTDIMTELARFRIRVLLAGCQRPVLAMLARADPVLLDSDVVYASVHDAVVKCQSPPSQVLTTNAGANGGQSSDV</sequence>
<evidence type="ECO:0000256" key="1">
    <source>
        <dbReference type="ARBA" id="ARBA00004141"/>
    </source>
</evidence>
<dbReference type="AlphaFoldDB" id="A0A7R9KPZ2"/>
<evidence type="ECO:0000256" key="5">
    <source>
        <dbReference type="SAM" id="Phobius"/>
    </source>
</evidence>
<feature type="transmembrane region" description="Helical" evidence="5">
    <location>
        <begin position="433"/>
        <end position="452"/>
    </location>
</feature>
<accession>A0A7R9KPZ2</accession>
<evidence type="ECO:0000256" key="3">
    <source>
        <dbReference type="ARBA" id="ARBA00022989"/>
    </source>
</evidence>
<feature type="domain" description="STAS" evidence="6">
    <location>
        <begin position="519"/>
        <end position="648"/>
    </location>
</feature>
<dbReference type="PANTHER" id="PTHR11814">
    <property type="entry name" value="SULFATE TRANSPORTER"/>
    <property type="match status" value="1"/>
</dbReference>
<dbReference type="SUPFAM" id="SSF52091">
    <property type="entry name" value="SpoIIaa-like"/>
    <property type="match status" value="1"/>
</dbReference>
<reference evidence="7" key="1">
    <citation type="submission" date="2020-11" db="EMBL/GenBank/DDBJ databases">
        <authorList>
            <person name="Tran Van P."/>
        </authorList>
    </citation>
    <scope>NUCLEOTIDE SEQUENCE</scope>
</reference>
<evidence type="ECO:0000313" key="8">
    <source>
        <dbReference type="Proteomes" id="UP000759131"/>
    </source>
</evidence>
<feature type="transmembrane region" description="Helical" evidence="5">
    <location>
        <begin position="295"/>
        <end position="316"/>
    </location>
</feature>
<dbReference type="GO" id="GO:0016020">
    <property type="term" value="C:membrane"/>
    <property type="evidence" value="ECO:0007669"/>
    <property type="project" value="UniProtKB-SubCell"/>
</dbReference>
<dbReference type="InterPro" id="IPR011547">
    <property type="entry name" value="SLC26A/SulP_dom"/>
</dbReference>
<feature type="non-terminal residue" evidence="7">
    <location>
        <position position="1"/>
    </location>
</feature>
<dbReference type="InterPro" id="IPR002645">
    <property type="entry name" value="STAS_dom"/>
</dbReference>
<dbReference type="EMBL" id="OC859117">
    <property type="protein sequence ID" value="CAD7627220.1"/>
    <property type="molecule type" value="Genomic_DNA"/>
</dbReference>